<organism evidence="2 3">
    <name type="scientific">Vibrio xiamenensis</name>
    <dbReference type="NCBI Taxonomy" id="861298"/>
    <lineage>
        <taxon>Bacteria</taxon>
        <taxon>Pseudomonadati</taxon>
        <taxon>Pseudomonadota</taxon>
        <taxon>Gammaproteobacteria</taxon>
        <taxon>Vibrionales</taxon>
        <taxon>Vibrionaceae</taxon>
        <taxon>Vibrio</taxon>
    </lineage>
</organism>
<reference evidence="2 3" key="1">
    <citation type="submission" date="2016-10" db="EMBL/GenBank/DDBJ databases">
        <authorList>
            <person name="de Groot N.N."/>
        </authorList>
    </citation>
    <scope>NUCLEOTIDE SEQUENCE [LARGE SCALE GENOMIC DNA]</scope>
    <source>
        <strain evidence="2 3">CGMCC 1.10228</strain>
    </source>
</reference>
<dbReference type="RefSeq" id="WP_093276353.1">
    <property type="nucleotide sequence ID" value="NZ_FNDD01000021.1"/>
</dbReference>
<evidence type="ECO:0000256" key="1">
    <source>
        <dbReference type="SAM" id="SignalP"/>
    </source>
</evidence>
<name>A0A1G8DUN3_9VIBR</name>
<sequence>MFDCKIAFLLFSLMFSTYSWATVPDGKYISLEFNKCGLTVNIQSDKYYINIGNQNESGMLSSYKSGDDKEIITFLNMVPDQGESKVSAGYEDGELVFQNYGNSMNYYVLFQVCDVKYIFLRRK</sequence>
<evidence type="ECO:0000313" key="3">
    <source>
        <dbReference type="Proteomes" id="UP000198854"/>
    </source>
</evidence>
<proteinExistence type="predicted"/>
<dbReference type="OrthoDB" id="2677145at2"/>
<dbReference type="Proteomes" id="UP000198854">
    <property type="component" value="Unassembled WGS sequence"/>
</dbReference>
<protein>
    <submittedName>
        <fullName evidence="2">Uncharacterized protein</fullName>
    </submittedName>
</protein>
<keyword evidence="3" id="KW-1185">Reference proteome</keyword>
<dbReference type="EMBL" id="FNDD01000021">
    <property type="protein sequence ID" value="SDH61119.1"/>
    <property type="molecule type" value="Genomic_DNA"/>
</dbReference>
<evidence type="ECO:0000313" key="2">
    <source>
        <dbReference type="EMBL" id="SDH61119.1"/>
    </source>
</evidence>
<feature type="chain" id="PRO_5011546216" evidence="1">
    <location>
        <begin position="22"/>
        <end position="123"/>
    </location>
</feature>
<accession>A0A1G8DUN3</accession>
<gene>
    <name evidence="2" type="ORF">SAMN04488136_12167</name>
</gene>
<keyword evidence="1" id="KW-0732">Signal</keyword>
<feature type="signal peptide" evidence="1">
    <location>
        <begin position="1"/>
        <end position="21"/>
    </location>
</feature>
<dbReference type="AlphaFoldDB" id="A0A1G8DUN3"/>
<dbReference type="STRING" id="861298.SAMN04488136_12167"/>